<dbReference type="EMBL" id="CP093313">
    <property type="protein sequence ID" value="UWZ81710.1"/>
    <property type="molecule type" value="Genomic_DNA"/>
</dbReference>
<evidence type="ECO:0000259" key="3">
    <source>
        <dbReference type="Pfam" id="PF02952"/>
    </source>
</evidence>
<evidence type="ECO:0000256" key="1">
    <source>
        <dbReference type="ARBA" id="ARBA00023235"/>
    </source>
</evidence>
<gene>
    <name evidence="4" type="ORF">MOP44_14065</name>
</gene>
<protein>
    <submittedName>
        <fullName evidence="4">L-fucose/L-arabinose isomerase family protein</fullName>
    </submittedName>
</protein>
<keyword evidence="2" id="KW-0119">Carbohydrate metabolism</keyword>
<proteinExistence type="predicted"/>
<name>A0A9J7BLE6_9BACT</name>
<dbReference type="PANTHER" id="PTHR36120">
    <property type="entry name" value="FUCOSE ISOMERASE"/>
    <property type="match status" value="1"/>
</dbReference>
<evidence type="ECO:0000313" key="5">
    <source>
        <dbReference type="Proteomes" id="UP001059380"/>
    </source>
</evidence>
<accession>A0A9J7BLE6</accession>
<keyword evidence="1 4" id="KW-0413">Isomerase</keyword>
<dbReference type="KEGG" id="orp:MOP44_14065"/>
<dbReference type="Proteomes" id="UP001059380">
    <property type="component" value="Chromosome"/>
</dbReference>
<organism evidence="4 5">
    <name type="scientific">Occallatibacter riparius</name>
    <dbReference type="NCBI Taxonomy" id="1002689"/>
    <lineage>
        <taxon>Bacteria</taxon>
        <taxon>Pseudomonadati</taxon>
        <taxon>Acidobacteriota</taxon>
        <taxon>Terriglobia</taxon>
        <taxon>Terriglobales</taxon>
        <taxon>Acidobacteriaceae</taxon>
        <taxon>Occallatibacter</taxon>
    </lineage>
</organism>
<feature type="domain" description="L-fucose isomerase C-terminal" evidence="3">
    <location>
        <begin position="343"/>
        <end position="471"/>
    </location>
</feature>
<dbReference type="GO" id="GO:0006004">
    <property type="term" value="P:fucose metabolic process"/>
    <property type="evidence" value="ECO:0007669"/>
    <property type="project" value="InterPro"/>
</dbReference>
<dbReference type="InterPro" id="IPR009015">
    <property type="entry name" value="Fucose_isomerase_N/cen_sf"/>
</dbReference>
<dbReference type="GO" id="GO:0005737">
    <property type="term" value="C:cytoplasm"/>
    <property type="evidence" value="ECO:0007669"/>
    <property type="project" value="InterPro"/>
</dbReference>
<dbReference type="SUPFAM" id="SSF53743">
    <property type="entry name" value="FucI/AraA N-terminal and middle domains"/>
    <property type="match status" value="1"/>
</dbReference>
<evidence type="ECO:0000256" key="2">
    <source>
        <dbReference type="ARBA" id="ARBA00023277"/>
    </source>
</evidence>
<dbReference type="GO" id="GO:0008736">
    <property type="term" value="F:L-fucose isomerase activity"/>
    <property type="evidence" value="ECO:0007669"/>
    <property type="project" value="InterPro"/>
</dbReference>
<dbReference type="AlphaFoldDB" id="A0A9J7BLE6"/>
<dbReference type="InterPro" id="IPR015888">
    <property type="entry name" value="Fuc_isomerase_C"/>
</dbReference>
<dbReference type="RefSeq" id="WP_260790570.1">
    <property type="nucleotide sequence ID" value="NZ_CP093313.1"/>
</dbReference>
<dbReference type="PANTHER" id="PTHR36120:SF1">
    <property type="entry name" value="L-FUCOSE ISOMERASE C-TERMINAL DOMAIN-CONTAINING PROTEIN"/>
    <property type="match status" value="1"/>
</dbReference>
<dbReference type="Pfam" id="PF02952">
    <property type="entry name" value="Fucose_iso_C"/>
    <property type="match status" value="1"/>
</dbReference>
<sequence length="476" mass="52215">MAEQARTMTFGIVVGNRGFFPDHLAKTGREEILAVLEQAGAKAIVLSPEESKYGAVETYDESLRCAELFKKHADEIDGIIVTLPNFGEERGIVDAIRLSGLKVPVLVQATPDRSDNMTIAVRRDSFCGKMSACNNMMQYGIKYSLTTLHTEAVTSPEFKADLERFSAVCRIVKGLKNLKIGAIGARPAAFNTVRYSERLFEQSGISVDTLDLSEVFGRINRMKDNDDAAQAKLAAIKSYVTTKGIPDEALLKMAKLGAVIDGWMKQTHCTISAVQCWTSMEEFFGVVPCTIMSMMSNNLIPSACEVDVPGTLSMYMLALASQTPSALLDWNNNYGSDPNKCVCFHCSNLPKHFFKDVRMDYQEIIAGTVGKLNTFGTCVGRVKAGVMSYARYSTDDQNGIIRGYTGPGAFTDDPLETFGGAGVAEIPHLQKLLKYICREGFEHHVAANFSDVSKAVHEAASNYLGWQSYYHPGLDD</sequence>
<keyword evidence="5" id="KW-1185">Reference proteome</keyword>
<evidence type="ECO:0000313" key="4">
    <source>
        <dbReference type="EMBL" id="UWZ81710.1"/>
    </source>
</evidence>
<reference evidence="4" key="1">
    <citation type="submission" date="2021-04" db="EMBL/GenBank/DDBJ databases">
        <title>Phylogenetic analysis of Acidobacteriaceae.</title>
        <authorList>
            <person name="Qiu L."/>
            <person name="Zhang Q."/>
        </authorList>
    </citation>
    <scope>NUCLEOTIDE SEQUENCE</scope>
    <source>
        <strain evidence="4">DSM 25168</strain>
    </source>
</reference>